<dbReference type="Gene3D" id="3.40.920.10">
    <property type="entry name" value="Pyruvate-ferredoxin oxidoreductase, PFOR, domain III"/>
    <property type="match status" value="1"/>
</dbReference>
<dbReference type="SUPFAM" id="SSF53323">
    <property type="entry name" value="Pyruvate-ferredoxin oxidoreductase, PFOR, domain III"/>
    <property type="match status" value="1"/>
</dbReference>
<dbReference type="InterPro" id="IPR002869">
    <property type="entry name" value="Pyrv_flavodox_OxRed_cen"/>
</dbReference>
<feature type="domain" description="Pyruvate/ketoisovalerate oxidoreductase catalytic" evidence="2">
    <location>
        <begin position="19"/>
        <end position="205"/>
    </location>
</feature>
<dbReference type="EMBL" id="MLJW01000974">
    <property type="protein sequence ID" value="OIQ81070.1"/>
    <property type="molecule type" value="Genomic_DNA"/>
</dbReference>
<dbReference type="Pfam" id="PF20169">
    <property type="entry name" value="DUF6537"/>
    <property type="match status" value="1"/>
</dbReference>
<evidence type="ECO:0000259" key="3">
    <source>
        <dbReference type="Pfam" id="PF20169"/>
    </source>
</evidence>
<protein>
    <submittedName>
        <fullName evidence="4">Putative indolepyruvate oxidoreductase subunit B</fullName>
    </submittedName>
</protein>
<keyword evidence="4" id="KW-0670">Pyruvate</keyword>
<evidence type="ECO:0000313" key="4">
    <source>
        <dbReference type="EMBL" id="OIQ81070.1"/>
    </source>
</evidence>
<dbReference type="AlphaFoldDB" id="A0A1J5QBN8"/>
<comment type="caution">
    <text evidence="4">The sequence shown here is derived from an EMBL/GenBank/DDBJ whole genome shotgun (WGS) entry which is preliminary data.</text>
</comment>
<sequence>MQNGNAGSRPICLAILAMGGEGGGVLADWVVSLAEESGYWAQTTSVPGVAQRTGATIYYLEMLPRVSAQQPILSTMPTPGEVDIVVASELMEAGRAVQRGLVTTDRTTFITSTNRVYSMAERISMGDGRADSATLLDLCRSAAKSFIGADFAKVAEESSSVISAALFGALFGSGALPFSREQFEGAIQRSGVGVKASLAAFEAGSRVATAALKPAQAPSQAVSISIGTRPASPTDSAGPSQVEMAAVAANPTAAVGNKLQSQALRIANEFPIEAAFMMVTAVKRLAEYQDVRYCDEYLNRLAPISDLDRQFGDGTNRLTTEAARHLAVWMSYEDTIRVAAIKSRRKRMQQVSKVSMVTSKQLHQVHEFLHPQVEEIADTLPTSAGKWLLRSKGLGGLIRRVSANGIKVQSTSITGYTSLYVLGRLTKLRRRSLRFGQEQVRIESWLTQVRDLATKDYDLAYELVLCQNIVKGYGETHKNGLANFNLIMSELPFLVSLPDAAGQLRVLRSAALADENGEKLRELLSK</sequence>
<dbReference type="NCBIfam" id="NF006179">
    <property type="entry name" value="PRK08312.1"/>
    <property type="match status" value="1"/>
</dbReference>
<reference evidence="4" key="1">
    <citation type="submission" date="2016-10" db="EMBL/GenBank/DDBJ databases">
        <title>Sequence of Gallionella enrichment culture.</title>
        <authorList>
            <person name="Poehlein A."/>
            <person name="Muehling M."/>
            <person name="Daniel R."/>
        </authorList>
    </citation>
    <scope>NUCLEOTIDE SEQUENCE</scope>
</reference>
<accession>A0A1J5QBN8</accession>
<organism evidence="4">
    <name type="scientific">mine drainage metagenome</name>
    <dbReference type="NCBI Taxonomy" id="410659"/>
    <lineage>
        <taxon>unclassified sequences</taxon>
        <taxon>metagenomes</taxon>
        <taxon>ecological metagenomes</taxon>
    </lineage>
</organism>
<feature type="domain" description="DUF6537" evidence="3">
    <location>
        <begin position="280"/>
        <end position="489"/>
    </location>
</feature>
<keyword evidence="1" id="KW-0560">Oxidoreductase</keyword>
<dbReference type="InterPro" id="IPR046667">
    <property type="entry name" value="DUF6537"/>
</dbReference>
<name>A0A1J5QBN8_9ZZZZ</name>
<proteinExistence type="predicted"/>
<gene>
    <name evidence="4" type="ORF">GALL_371650</name>
</gene>
<dbReference type="InterPro" id="IPR019752">
    <property type="entry name" value="Pyrv/ketoisovalerate_OxRed_cat"/>
</dbReference>
<dbReference type="Pfam" id="PF01558">
    <property type="entry name" value="POR"/>
    <property type="match status" value="1"/>
</dbReference>
<evidence type="ECO:0000259" key="2">
    <source>
        <dbReference type="Pfam" id="PF01558"/>
    </source>
</evidence>
<dbReference type="PANTHER" id="PTHR43854:SF1">
    <property type="entry name" value="INDOLEPYRUVATE OXIDOREDUCTASE SUBUNIT IORB"/>
    <property type="match status" value="1"/>
</dbReference>
<dbReference type="InterPro" id="IPR052198">
    <property type="entry name" value="IorB_Oxidoreductase"/>
</dbReference>
<evidence type="ECO:0000256" key="1">
    <source>
        <dbReference type="ARBA" id="ARBA00023002"/>
    </source>
</evidence>
<dbReference type="PANTHER" id="PTHR43854">
    <property type="entry name" value="INDOLEPYRUVATE OXIDOREDUCTASE SUBUNIT IORB"/>
    <property type="match status" value="1"/>
</dbReference>
<dbReference type="GO" id="GO:0016903">
    <property type="term" value="F:oxidoreductase activity, acting on the aldehyde or oxo group of donors"/>
    <property type="evidence" value="ECO:0007669"/>
    <property type="project" value="InterPro"/>
</dbReference>